<keyword evidence="1" id="KW-0472">Membrane</keyword>
<evidence type="ECO:0000313" key="2">
    <source>
        <dbReference type="EMBL" id="RBP22252.1"/>
    </source>
</evidence>
<name>A0A366G5S8_9GAMM</name>
<feature type="transmembrane region" description="Helical" evidence="1">
    <location>
        <begin position="9"/>
        <end position="32"/>
    </location>
</feature>
<accession>A0A366G5S8</accession>
<reference evidence="2 3" key="1">
    <citation type="submission" date="2018-06" db="EMBL/GenBank/DDBJ databases">
        <title>Freshwater and sediment microbial communities from various areas in North America, analyzing microbe dynamics in response to fracking.</title>
        <authorList>
            <person name="Lamendella R."/>
        </authorList>
    </citation>
    <scope>NUCLEOTIDE SEQUENCE [LARGE SCALE GENOMIC DNA]</scope>
    <source>
        <strain evidence="2 3">114J</strain>
    </source>
</reference>
<organism evidence="2 3">
    <name type="scientific">Marinobacter pelagius</name>
    <dbReference type="NCBI Taxonomy" id="379482"/>
    <lineage>
        <taxon>Bacteria</taxon>
        <taxon>Pseudomonadati</taxon>
        <taxon>Pseudomonadota</taxon>
        <taxon>Gammaproteobacteria</taxon>
        <taxon>Pseudomonadales</taxon>
        <taxon>Marinobacteraceae</taxon>
        <taxon>Marinobacter</taxon>
    </lineage>
</organism>
<keyword evidence="1" id="KW-0812">Transmembrane</keyword>
<dbReference type="Proteomes" id="UP000252995">
    <property type="component" value="Unassembled WGS sequence"/>
</dbReference>
<protein>
    <submittedName>
        <fullName evidence="2">Uncharacterized protein</fullName>
    </submittedName>
</protein>
<dbReference type="AlphaFoldDB" id="A0A366G5S8"/>
<keyword evidence="1" id="KW-1133">Transmembrane helix</keyword>
<evidence type="ECO:0000256" key="1">
    <source>
        <dbReference type="SAM" id="Phobius"/>
    </source>
</evidence>
<proteinExistence type="predicted"/>
<comment type="caution">
    <text evidence="2">The sequence shown here is derived from an EMBL/GenBank/DDBJ whole genome shotgun (WGS) entry which is preliminary data.</text>
</comment>
<evidence type="ECO:0000313" key="3">
    <source>
        <dbReference type="Proteomes" id="UP000252995"/>
    </source>
</evidence>
<dbReference type="EMBL" id="QNRO01000026">
    <property type="protein sequence ID" value="RBP22252.1"/>
    <property type="molecule type" value="Genomic_DNA"/>
</dbReference>
<gene>
    <name evidence="2" type="ORF">DET50_12634</name>
</gene>
<sequence length="35" mass="3684">MKTSTRSALIFPAWGVILIGSAAFFYCAYAGLLGS</sequence>